<dbReference type="EMBL" id="JAPFFL010000002">
    <property type="protein sequence ID" value="KAJ6741770.1"/>
    <property type="molecule type" value="Genomic_DNA"/>
</dbReference>
<reference evidence="1" key="1">
    <citation type="submission" date="2022-11" db="EMBL/GenBank/DDBJ databases">
        <authorList>
            <person name="Hyden B.L."/>
            <person name="Feng K."/>
            <person name="Yates T."/>
            <person name="Jawdy S."/>
            <person name="Smart L.B."/>
            <person name="Muchero W."/>
        </authorList>
    </citation>
    <scope>NUCLEOTIDE SEQUENCE</scope>
    <source>
        <tissue evidence="1">Shoot tip</tissue>
    </source>
</reference>
<evidence type="ECO:0000313" key="2">
    <source>
        <dbReference type="Proteomes" id="UP001151529"/>
    </source>
</evidence>
<evidence type="ECO:0000313" key="1">
    <source>
        <dbReference type="EMBL" id="KAJ6741770.1"/>
    </source>
</evidence>
<gene>
    <name evidence="1" type="ORF">OIU85_015907</name>
</gene>
<dbReference type="Proteomes" id="UP001151529">
    <property type="component" value="Chromosome 6"/>
</dbReference>
<dbReference type="AlphaFoldDB" id="A0A9Q0V424"/>
<name>A0A9Q0V424_SALVM</name>
<organism evidence="1 2">
    <name type="scientific">Salix viminalis</name>
    <name type="common">Common osier</name>
    <name type="synonym">Basket willow</name>
    <dbReference type="NCBI Taxonomy" id="40686"/>
    <lineage>
        <taxon>Eukaryota</taxon>
        <taxon>Viridiplantae</taxon>
        <taxon>Streptophyta</taxon>
        <taxon>Embryophyta</taxon>
        <taxon>Tracheophyta</taxon>
        <taxon>Spermatophyta</taxon>
        <taxon>Magnoliopsida</taxon>
        <taxon>eudicotyledons</taxon>
        <taxon>Gunneridae</taxon>
        <taxon>Pentapetalae</taxon>
        <taxon>rosids</taxon>
        <taxon>fabids</taxon>
        <taxon>Malpighiales</taxon>
        <taxon>Salicaceae</taxon>
        <taxon>Saliceae</taxon>
        <taxon>Salix</taxon>
    </lineage>
</organism>
<reference evidence="1" key="2">
    <citation type="journal article" date="2023" name="Int. J. Mol. Sci.">
        <title>De Novo Assembly and Annotation of 11 Diverse Shrub Willow (Salix) Genomes Reveals Novel Gene Organization in Sex-Linked Regions.</title>
        <authorList>
            <person name="Hyden B."/>
            <person name="Feng K."/>
            <person name="Yates T.B."/>
            <person name="Jawdy S."/>
            <person name="Cereghino C."/>
            <person name="Smart L.B."/>
            <person name="Muchero W."/>
        </authorList>
    </citation>
    <scope>NUCLEOTIDE SEQUENCE [LARGE SCALE GENOMIC DNA]</scope>
    <source>
        <tissue evidence="1">Shoot tip</tissue>
    </source>
</reference>
<comment type="caution">
    <text evidence="1">The sequence shown here is derived from an EMBL/GenBank/DDBJ whole genome shotgun (WGS) entry which is preliminary data.</text>
</comment>
<accession>A0A9Q0V424</accession>
<protein>
    <submittedName>
        <fullName evidence="1">Uncharacterized protein</fullName>
    </submittedName>
</protein>
<sequence length="137" mass="15680">MTTVNIGRIIGRLMVIHVHDGRKKYAMSQDLKQTAFSDEGQIEMILFPSCELLDKASCVMQMLCGTSDYKMQKTYSERRGVMGGGGAVIEDYEMIRTWHPQVFLNSHHLVFHLRFSKSALLKMKFSKAKRWSESGES</sequence>
<proteinExistence type="predicted"/>
<keyword evidence="2" id="KW-1185">Reference proteome</keyword>